<dbReference type="HOGENOM" id="CLU_1920157_0_0_1"/>
<reference evidence="1" key="1">
    <citation type="journal article" date="2009" name="PLoS Genet.">
        <title>Sequencing, mapping, and analysis of 27,455 maize full-length cDNAs.</title>
        <authorList>
            <person name="Soderlund C."/>
            <person name="Descour A."/>
            <person name="Kudrna D."/>
            <person name="Bomhoff M."/>
            <person name="Boyd L."/>
            <person name="Currie J."/>
            <person name="Angelova A."/>
            <person name="Collura K."/>
            <person name="Wissotski M."/>
            <person name="Ashley E."/>
            <person name="Morrow D."/>
            <person name="Fernandes J."/>
            <person name="Walbot V."/>
            <person name="Yu Y."/>
        </authorList>
    </citation>
    <scope>NUCLEOTIDE SEQUENCE</scope>
    <source>
        <strain evidence="1">B73</strain>
    </source>
</reference>
<accession>B4FJ19</accession>
<dbReference type="EMBL" id="BT037107">
    <property type="protein sequence ID" value="ACF82112.1"/>
    <property type="molecule type" value="mRNA"/>
</dbReference>
<protein>
    <submittedName>
        <fullName evidence="1">Uncharacterized protein</fullName>
    </submittedName>
</protein>
<name>B4FJ19_MAIZE</name>
<proteinExistence type="evidence at transcript level"/>
<evidence type="ECO:0000313" key="1">
    <source>
        <dbReference type="EMBL" id="ACF82112.1"/>
    </source>
</evidence>
<organism evidence="1">
    <name type="scientific">Zea mays</name>
    <name type="common">Maize</name>
    <dbReference type="NCBI Taxonomy" id="4577"/>
    <lineage>
        <taxon>Eukaryota</taxon>
        <taxon>Viridiplantae</taxon>
        <taxon>Streptophyta</taxon>
        <taxon>Embryophyta</taxon>
        <taxon>Tracheophyta</taxon>
        <taxon>Spermatophyta</taxon>
        <taxon>Magnoliopsida</taxon>
        <taxon>Liliopsida</taxon>
        <taxon>Poales</taxon>
        <taxon>Poaceae</taxon>
        <taxon>PACMAD clade</taxon>
        <taxon>Panicoideae</taxon>
        <taxon>Andropogonodae</taxon>
        <taxon>Andropogoneae</taxon>
        <taxon>Tripsacinae</taxon>
        <taxon>Zea</taxon>
    </lineage>
</organism>
<sequence>MMSRSILLRGTCIHTVVVVPSHHCGGVLQRRPASSFLSISLLVSRRLVPVVDRRWISSSNVACRGNLRSRWDNGDLRHSHSDSSHSERLGDRFLSKCRLGFVVERLALAKPVGPLNLFIWRRVTGGCNQRLG</sequence>
<dbReference type="AlphaFoldDB" id="B4FJ19"/>